<comment type="caution">
    <text evidence="5">The sequence shown here is derived from an EMBL/GenBank/DDBJ whole genome shotgun (WGS) entry which is preliminary data.</text>
</comment>
<proteinExistence type="inferred from homology"/>
<reference evidence="5 6" key="1">
    <citation type="submission" date="2017-06" db="EMBL/GenBank/DDBJ databases">
        <title>Comparative genomic analysis of Ambrosia Fusariam Clade fungi.</title>
        <authorList>
            <person name="Stajich J.E."/>
            <person name="Carrillo J."/>
            <person name="Kijimoto T."/>
            <person name="Eskalen A."/>
            <person name="O'Donnell K."/>
            <person name="Kasson M."/>
        </authorList>
    </citation>
    <scope>NUCLEOTIDE SEQUENCE [LARGE SCALE GENOMIC DNA]</scope>
    <source>
        <strain evidence="5">UCR3666</strain>
    </source>
</reference>
<feature type="domain" description="NmrA-like" evidence="4">
    <location>
        <begin position="2"/>
        <end position="251"/>
    </location>
</feature>
<evidence type="ECO:0000256" key="1">
    <source>
        <dbReference type="ARBA" id="ARBA00005725"/>
    </source>
</evidence>
<keyword evidence="6" id="KW-1185">Reference proteome</keyword>
<dbReference type="Pfam" id="PF05368">
    <property type="entry name" value="NmrA"/>
    <property type="match status" value="1"/>
</dbReference>
<evidence type="ECO:0000256" key="2">
    <source>
        <dbReference type="ARBA" id="ARBA00022857"/>
    </source>
</evidence>
<keyword evidence="2" id="KW-0521">NADP</keyword>
<dbReference type="Proteomes" id="UP000277212">
    <property type="component" value="Unassembled WGS sequence"/>
</dbReference>
<dbReference type="PANTHER" id="PTHR47706:SF4">
    <property type="entry name" value="NMRA-LIKE DOMAIN-CONTAINING PROTEIN"/>
    <property type="match status" value="1"/>
</dbReference>
<accession>A0A3M2SRW1</accession>
<evidence type="ECO:0000313" key="6">
    <source>
        <dbReference type="Proteomes" id="UP000277212"/>
    </source>
</evidence>
<dbReference type="Gene3D" id="3.90.25.10">
    <property type="entry name" value="UDP-galactose 4-epimerase, domain 1"/>
    <property type="match status" value="1"/>
</dbReference>
<protein>
    <recommendedName>
        <fullName evidence="4">NmrA-like domain-containing protein</fullName>
    </recommendedName>
</protein>
<dbReference type="PANTHER" id="PTHR47706">
    <property type="entry name" value="NMRA-LIKE FAMILY PROTEIN"/>
    <property type="match status" value="1"/>
</dbReference>
<evidence type="ECO:0000313" key="5">
    <source>
        <dbReference type="EMBL" id="RMJ20300.1"/>
    </source>
</evidence>
<organism evidence="5 6">
    <name type="scientific">Fusarium kuroshium</name>
    <dbReference type="NCBI Taxonomy" id="2010991"/>
    <lineage>
        <taxon>Eukaryota</taxon>
        <taxon>Fungi</taxon>
        <taxon>Dikarya</taxon>
        <taxon>Ascomycota</taxon>
        <taxon>Pezizomycotina</taxon>
        <taxon>Sordariomycetes</taxon>
        <taxon>Hypocreomycetidae</taxon>
        <taxon>Hypocreales</taxon>
        <taxon>Nectriaceae</taxon>
        <taxon>Fusarium</taxon>
        <taxon>Fusarium solani species complex</taxon>
    </lineage>
</organism>
<dbReference type="GO" id="GO:0016491">
    <property type="term" value="F:oxidoreductase activity"/>
    <property type="evidence" value="ECO:0007669"/>
    <property type="project" value="UniProtKB-KW"/>
</dbReference>
<evidence type="ECO:0000259" key="4">
    <source>
        <dbReference type="Pfam" id="PF05368"/>
    </source>
</evidence>
<comment type="similarity">
    <text evidence="1">Belongs to the NmrA-type oxidoreductase family. Isoflavone reductase subfamily.</text>
</comment>
<sequence>MSSLVAVAGGTGNLGRTIVEAIIDSGKYQVVILAREANAEKEKQIGAKILPVNYADVDSLTKVLEDNNIETVISTLNTMGVAEPELNLIAAADRAKSTKRFVPSIWGVKYTQDRISDSFPIAKAKLAITAALEKTSLEYTSWLTGYFADYYIAPHLPSHMTILRVVIDMENNAAAIPGSGDVPVAFTYTVDLAKFVAASLSLSKWQPETYLAGDKLTWNQLLKLAETAKGTKFSVTYDPVDSLKEGKVSELPSHAAMYGFLPKEQLQGILATFGLMFEAGLFNLEGPSIAQNFPDIKLRTMKELLTEAWEGKE</sequence>
<dbReference type="Gene3D" id="3.40.50.720">
    <property type="entry name" value="NAD(P)-binding Rossmann-like Domain"/>
    <property type="match status" value="1"/>
</dbReference>
<gene>
    <name evidence="5" type="ORF">CDV36_000112</name>
</gene>
<evidence type="ECO:0000256" key="3">
    <source>
        <dbReference type="ARBA" id="ARBA00023002"/>
    </source>
</evidence>
<dbReference type="SUPFAM" id="SSF51735">
    <property type="entry name" value="NAD(P)-binding Rossmann-fold domains"/>
    <property type="match status" value="1"/>
</dbReference>
<dbReference type="InterPro" id="IPR036291">
    <property type="entry name" value="NAD(P)-bd_dom_sf"/>
</dbReference>
<dbReference type="InterPro" id="IPR008030">
    <property type="entry name" value="NmrA-like"/>
</dbReference>
<dbReference type="OrthoDB" id="419598at2759"/>
<name>A0A3M2SRW1_9HYPO</name>
<dbReference type="AlphaFoldDB" id="A0A3M2SRW1"/>
<dbReference type="EMBL" id="NKUJ01000001">
    <property type="protein sequence ID" value="RMJ20300.1"/>
    <property type="molecule type" value="Genomic_DNA"/>
</dbReference>
<dbReference type="InterPro" id="IPR051609">
    <property type="entry name" value="NmrA/Isoflavone_reductase-like"/>
</dbReference>
<keyword evidence="3" id="KW-0560">Oxidoreductase</keyword>